<dbReference type="SUPFAM" id="SSF53850">
    <property type="entry name" value="Periplasmic binding protein-like II"/>
    <property type="match status" value="1"/>
</dbReference>
<proteinExistence type="predicted"/>
<dbReference type="AlphaFoldDB" id="A0A6L9MXN4"/>
<reference evidence="1 2" key="1">
    <citation type="submission" date="2020-01" db="EMBL/GenBank/DDBJ databases">
        <title>Genomes of bacteria type strains.</title>
        <authorList>
            <person name="Chen J."/>
            <person name="Zhu S."/>
            <person name="Yang J."/>
        </authorList>
    </citation>
    <scope>NUCLEOTIDE SEQUENCE [LARGE SCALE GENOMIC DNA]</scope>
    <source>
        <strain evidence="1 2">LMG 22958</strain>
    </source>
</reference>
<evidence type="ECO:0000313" key="1">
    <source>
        <dbReference type="EMBL" id="NDW22673.1"/>
    </source>
</evidence>
<dbReference type="EMBL" id="JAAAWP010000009">
    <property type="protein sequence ID" value="NDW22673.1"/>
    <property type="molecule type" value="Genomic_DNA"/>
</dbReference>
<dbReference type="RefSeq" id="WP_163112420.1">
    <property type="nucleotide sequence ID" value="NZ_JAAAWP010000009.1"/>
</dbReference>
<organism evidence="1 2">
    <name type="scientific">Alteromonas hispanica</name>
    <dbReference type="NCBI Taxonomy" id="315421"/>
    <lineage>
        <taxon>Bacteria</taxon>
        <taxon>Pseudomonadati</taxon>
        <taxon>Pseudomonadota</taxon>
        <taxon>Gammaproteobacteria</taxon>
        <taxon>Alteromonadales</taxon>
        <taxon>Alteromonadaceae</taxon>
        <taxon>Alteromonas/Salinimonas group</taxon>
        <taxon>Alteromonas</taxon>
    </lineage>
</organism>
<protein>
    <recommendedName>
        <fullName evidence="3">Phosphate ABC transporter substrate-binding protein</fullName>
    </recommendedName>
</protein>
<evidence type="ECO:0008006" key="3">
    <source>
        <dbReference type="Google" id="ProtNLM"/>
    </source>
</evidence>
<gene>
    <name evidence="1" type="ORF">GTW09_14180</name>
</gene>
<evidence type="ECO:0000313" key="2">
    <source>
        <dbReference type="Proteomes" id="UP000478837"/>
    </source>
</evidence>
<keyword evidence="2" id="KW-1185">Reference proteome</keyword>
<accession>A0A6L9MXN4</accession>
<name>A0A6L9MXN4_9ALTE</name>
<sequence>MSRLFHIPIILVLIITLLVSANSYAAQRVVIIANIGGEPVSLSRSQVRDLFMSGITRVDEVEVALFPVGMPPGHMARSIFNASVVGLPESRIQSYWAQMKFSGRLKPPLEVENVSQMIELISTSKGAVGYVPEGTKLPTEVQIIHAP</sequence>
<dbReference type="Proteomes" id="UP000478837">
    <property type="component" value="Unassembled WGS sequence"/>
</dbReference>
<comment type="caution">
    <text evidence="1">The sequence shown here is derived from an EMBL/GenBank/DDBJ whole genome shotgun (WGS) entry which is preliminary data.</text>
</comment>